<evidence type="ECO:0000313" key="2">
    <source>
        <dbReference type="Proteomes" id="UP000298030"/>
    </source>
</evidence>
<name>A0A4Y7SX27_COPMI</name>
<evidence type="ECO:0000313" key="1">
    <source>
        <dbReference type="EMBL" id="TEB26188.1"/>
    </source>
</evidence>
<reference evidence="1 2" key="1">
    <citation type="journal article" date="2019" name="Nat. Ecol. Evol.">
        <title>Megaphylogeny resolves global patterns of mushroom evolution.</title>
        <authorList>
            <person name="Varga T."/>
            <person name="Krizsan K."/>
            <person name="Foldi C."/>
            <person name="Dima B."/>
            <person name="Sanchez-Garcia M."/>
            <person name="Sanchez-Ramirez S."/>
            <person name="Szollosi G.J."/>
            <person name="Szarkandi J.G."/>
            <person name="Papp V."/>
            <person name="Albert L."/>
            <person name="Andreopoulos W."/>
            <person name="Angelini C."/>
            <person name="Antonin V."/>
            <person name="Barry K.W."/>
            <person name="Bougher N.L."/>
            <person name="Buchanan P."/>
            <person name="Buyck B."/>
            <person name="Bense V."/>
            <person name="Catcheside P."/>
            <person name="Chovatia M."/>
            <person name="Cooper J."/>
            <person name="Damon W."/>
            <person name="Desjardin D."/>
            <person name="Finy P."/>
            <person name="Geml J."/>
            <person name="Haridas S."/>
            <person name="Hughes K."/>
            <person name="Justo A."/>
            <person name="Karasinski D."/>
            <person name="Kautmanova I."/>
            <person name="Kiss B."/>
            <person name="Kocsube S."/>
            <person name="Kotiranta H."/>
            <person name="LaButti K.M."/>
            <person name="Lechner B.E."/>
            <person name="Liimatainen K."/>
            <person name="Lipzen A."/>
            <person name="Lukacs Z."/>
            <person name="Mihaltcheva S."/>
            <person name="Morgado L.N."/>
            <person name="Niskanen T."/>
            <person name="Noordeloos M.E."/>
            <person name="Ohm R.A."/>
            <person name="Ortiz-Santana B."/>
            <person name="Ovrebo C."/>
            <person name="Racz N."/>
            <person name="Riley R."/>
            <person name="Savchenko A."/>
            <person name="Shiryaev A."/>
            <person name="Soop K."/>
            <person name="Spirin V."/>
            <person name="Szebenyi C."/>
            <person name="Tomsovsky M."/>
            <person name="Tulloss R.E."/>
            <person name="Uehling J."/>
            <person name="Grigoriev I.V."/>
            <person name="Vagvolgyi C."/>
            <person name="Papp T."/>
            <person name="Martin F.M."/>
            <person name="Miettinen O."/>
            <person name="Hibbett D.S."/>
            <person name="Nagy L.G."/>
        </authorList>
    </citation>
    <scope>NUCLEOTIDE SEQUENCE [LARGE SCALE GENOMIC DNA]</scope>
    <source>
        <strain evidence="1 2">FP101781</strain>
    </source>
</reference>
<accession>A0A4Y7SX27</accession>
<dbReference type="Proteomes" id="UP000298030">
    <property type="component" value="Unassembled WGS sequence"/>
</dbReference>
<keyword evidence="2" id="KW-1185">Reference proteome</keyword>
<dbReference type="EMBL" id="QPFP01000050">
    <property type="protein sequence ID" value="TEB26188.1"/>
    <property type="molecule type" value="Genomic_DNA"/>
</dbReference>
<protein>
    <submittedName>
        <fullName evidence="1">Uncharacterized protein</fullName>
    </submittedName>
</protein>
<comment type="caution">
    <text evidence="1">The sequence shown here is derived from an EMBL/GenBank/DDBJ whole genome shotgun (WGS) entry which is preliminary data.</text>
</comment>
<organism evidence="1 2">
    <name type="scientific">Coprinellus micaceus</name>
    <name type="common">Glistening ink-cap mushroom</name>
    <name type="synonym">Coprinus micaceus</name>
    <dbReference type="NCBI Taxonomy" id="71717"/>
    <lineage>
        <taxon>Eukaryota</taxon>
        <taxon>Fungi</taxon>
        <taxon>Dikarya</taxon>
        <taxon>Basidiomycota</taxon>
        <taxon>Agaricomycotina</taxon>
        <taxon>Agaricomycetes</taxon>
        <taxon>Agaricomycetidae</taxon>
        <taxon>Agaricales</taxon>
        <taxon>Agaricineae</taxon>
        <taxon>Psathyrellaceae</taxon>
        <taxon>Coprinellus</taxon>
    </lineage>
</organism>
<sequence length="159" mass="17554">MLGHSIVAGANCNPTLHQVTHSRVWPEAAEVSCELWQISAAQKYGAPVGSRTALRQLECRASASNERHCSGRAHHFGATDIRNGVCQVDPYLRALIFGHGFSAGEQHEAQPRLTCNPSARENMCPGDVKMTLWCGWLIVLRLILSRCRCSTSIQSWNEL</sequence>
<dbReference type="AlphaFoldDB" id="A0A4Y7SX27"/>
<proteinExistence type="predicted"/>
<gene>
    <name evidence="1" type="ORF">FA13DRAFT_1095571</name>
</gene>